<evidence type="ECO:0000313" key="2">
    <source>
        <dbReference type="EMBL" id="VFK31577.1"/>
    </source>
</evidence>
<evidence type="ECO:0000313" key="1">
    <source>
        <dbReference type="EMBL" id="VFK26714.1"/>
    </source>
</evidence>
<evidence type="ECO:0000313" key="3">
    <source>
        <dbReference type="EMBL" id="VFK75889.1"/>
    </source>
</evidence>
<name>A0A450XBQ9_9GAMM</name>
<dbReference type="AlphaFoldDB" id="A0A450XBQ9"/>
<sequence>MKLCSACLLGIHCRYDGGSEKNQKILDLARKEMLIPICPEQLGGLPTPRIPAEQQGARVVTKEGRDVSENFHRGAQEALRLARLYSIGEAILKQKSPSCGVGQIYDGTFSGRIISGNGVTAALLKESGIRAMSEEDL</sequence>
<protein>
    <submittedName>
        <fullName evidence="1">Uncharacterized conserved protein YbbK, DUF523 family</fullName>
    </submittedName>
</protein>
<dbReference type="EMBL" id="CAADFO010000022">
    <property type="protein sequence ID" value="VFK26714.1"/>
    <property type="molecule type" value="Genomic_DNA"/>
</dbReference>
<dbReference type="EMBL" id="CAADGH010000034">
    <property type="protein sequence ID" value="VFK75889.1"/>
    <property type="molecule type" value="Genomic_DNA"/>
</dbReference>
<dbReference type="Pfam" id="PF04463">
    <property type="entry name" value="2-thiour_desulf"/>
    <property type="match status" value="1"/>
</dbReference>
<accession>A0A450XBQ9</accession>
<dbReference type="EMBL" id="CAADFQ010000025">
    <property type="protein sequence ID" value="VFK31577.1"/>
    <property type="molecule type" value="Genomic_DNA"/>
</dbReference>
<gene>
    <name evidence="1" type="ORF">BECKMB1821G_GA0114241_102234</name>
    <name evidence="3" type="ORF">BECKMB1821H_GA0114242_103430</name>
    <name evidence="2" type="ORF">BECKMB1821I_GA0114274_10258</name>
</gene>
<dbReference type="PANTHER" id="PTHR30087:SF1">
    <property type="entry name" value="HYPOTHETICAL CYTOSOLIC PROTEIN"/>
    <property type="match status" value="1"/>
</dbReference>
<organism evidence="1">
    <name type="scientific">Candidatus Kentrum sp. MB</name>
    <dbReference type="NCBI Taxonomy" id="2138164"/>
    <lineage>
        <taxon>Bacteria</taxon>
        <taxon>Pseudomonadati</taxon>
        <taxon>Pseudomonadota</taxon>
        <taxon>Gammaproteobacteria</taxon>
        <taxon>Candidatus Kentrum</taxon>
    </lineage>
</organism>
<dbReference type="PANTHER" id="PTHR30087">
    <property type="entry name" value="INNER MEMBRANE PROTEIN"/>
    <property type="match status" value="1"/>
</dbReference>
<reference evidence="1" key="1">
    <citation type="submission" date="2019-02" db="EMBL/GenBank/DDBJ databases">
        <authorList>
            <person name="Gruber-Vodicka R. H."/>
            <person name="Seah K. B. B."/>
        </authorList>
    </citation>
    <scope>NUCLEOTIDE SEQUENCE</scope>
    <source>
        <strain evidence="1">BECK_BZ197</strain>
        <strain evidence="3">BECK_BZ198</strain>
        <strain evidence="2">BECK_BZ199</strain>
    </source>
</reference>
<dbReference type="InterPro" id="IPR007553">
    <property type="entry name" value="2-thiour_desulf"/>
</dbReference>
<proteinExistence type="predicted"/>